<keyword evidence="1" id="KW-0479">Metal-binding</keyword>
<accession>A0A2J6X958</accession>
<organism evidence="3 4">
    <name type="scientific">Caldisericum exile</name>
    <dbReference type="NCBI Taxonomy" id="693075"/>
    <lineage>
        <taxon>Bacteria</taxon>
        <taxon>Pseudomonadati</taxon>
        <taxon>Caldisericota/Cryosericota group</taxon>
        <taxon>Caldisericota</taxon>
        <taxon>Caldisericia</taxon>
        <taxon>Caldisericales</taxon>
        <taxon>Caldisericaceae</taxon>
        <taxon>Caldisericum</taxon>
    </lineage>
</organism>
<evidence type="ECO:0000259" key="2">
    <source>
        <dbReference type="PROSITE" id="PS50162"/>
    </source>
</evidence>
<evidence type="ECO:0000313" key="3">
    <source>
        <dbReference type="EMBL" id="PMP83893.1"/>
    </source>
</evidence>
<feature type="domain" description="RecA family profile 1" evidence="2">
    <location>
        <begin position="57"/>
        <end position="158"/>
    </location>
</feature>
<evidence type="ECO:0000256" key="1">
    <source>
        <dbReference type="ARBA" id="ARBA00022723"/>
    </source>
</evidence>
<dbReference type="InterPro" id="IPR041166">
    <property type="entry name" value="Rubredoxin_2"/>
</dbReference>
<dbReference type="PROSITE" id="PS50162">
    <property type="entry name" value="RECA_2"/>
    <property type="match status" value="1"/>
</dbReference>
<dbReference type="PANTHER" id="PTHR32472">
    <property type="entry name" value="DNA REPAIR PROTEIN RADA"/>
    <property type="match status" value="1"/>
</dbReference>
<dbReference type="GO" id="GO:0000725">
    <property type="term" value="P:recombinational repair"/>
    <property type="evidence" value="ECO:0007669"/>
    <property type="project" value="TreeGrafter"/>
</dbReference>
<dbReference type="PRINTS" id="PR01874">
    <property type="entry name" value="DNAREPAIRADA"/>
</dbReference>
<proteinExistence type="predicted"/>
<evidence type="ECO:0000313" key="4">
    <source>
        <dbReference type="Proteomes" id="UP000236910"/>
    </source>
</evidence>
<name>A0A2J6X958_9BACT</name>
<dbReference type="GO" id="GO:0046872">
    <property type="term" value="F:metal ion binding"/>
    <property type="evidence" value="ECO:0007669"/>
    <property type="project" value="UniProtKB-KW"/>
</dbReference>
<dbReference type="Proteomes" id="UP000236910">
    <property type="component" value="Unassembled WGS sequence"/>
</dbReference>
<dbReference type="Pfam" id="PF06745">
    <property type="entry name" value="ATPase"/>
    <property type="match status" value="1"/>
</dbReference>
<gene>
    <name evidence="3" type="ORF">C0175_01005</name>
</gene>
<sequence>MKKKKSSGYVCSVCGYKSPVKLGKCPQCGSWNSFVEVEESETEAISIVTLESKNDKKFERIKTGINEFDRVLGGGIVKGSIILIGGEPGIGKSTLILEVLDRVARYGNVLYVSGEESQEQIMMRAERLNIHNKNIELLTEQDIDIIKETTLSRKPLLL</sequence>
<dbReference type="GO" id="GO:0005829">
    <property type="term" value="C:cytosol"/>
    <property type="evidence" value="ECO:0007669"/>
    <property type="project" value="TreeGrafter"/>
</dbReference>
<dbReference type="Pfam" id="PF18073">
    <property type="entry name" value="Zn_ribbon_LapB"/>
    <property type="match status" value="1"/>
</dbReference>
<dbReference type="SUPFAM" id="SSF52540">
    <property type="entry name" value="P-loop containing nucleoside triphosphate hydrolases"/>
    <property type="match status" value="1"/>
</dbReference>
<dbReference type="PANTHER" id="PTHR32472:SF10">
    <property type="entry name" value="DNA REPAIR PROTEIN RADA-LIKE PROTEIN"/>
    <property type="match status" value="1"/>
</dbReference>
<feature type="non-terminal residue" evidence="3">
    <location>
        <position position="158"/>
    </location>
</feature>
<dbReference type="Gene3D" id="3.40.50.300">
    <property type="entry name" value="P-loop containing nucleotide triphosphate hydrolases"/>
    <property type="match status" value="1"/>
</dbReference>
<dbReference type="GO" id="GO:0005524">
    <property type="term" value="F:ATP binding"/>
    <property type="evidence" value="ECO:0007669"/>
    <property type="project" value="InterPro"/>
</dbReference>
<dbReference type="GO" id="GO:0140664">
    <property type="term" value="F:ATP-dependent DNA damage sensor activity"/>
    <property type="evidence" value="ECO:0007669"/>
    <property type="project" value="InterPro"/>
</dbReference>
<protein>
    <submittedName>
        <fullName evidence="3">DNA repair protein RadA</fullName>
    </submittedName>
</protein>
<dbReference type="GO" id="GO:0003677">
    <property type="term" value="F:DNA binding"/>
    <property type="evidence" value="ECO:0007669"/>
    <property type="project" value="InterPro"/>
</dbReference>
<dbReference type="InterPro" id="IPR020588">
    <property type="entry name" value="RecA_ATP-bd"/>
</dbReference>
<dbReference type="AlphaFoldDB" id="A0A2J6X958"/>
<dbReference type="EMBL" id="PNIX01000058">
    <property type="protein sequence ID" value="PMP83893.1"/>
    <property type="molecule type" value="Genomic_DNA"/>
</dbReference>
<reference evidence="3 4" key="1">
    <citation type="submission" date="2018-01" db="EMBL/GenBank/DDBJ databases">
        <title>Metagenomic assembled genomes from two thermal pools in the Uzon Caldera, Kamchatka, Russia.</title>
        <authorList>
            <person name="Wilkins L."/>
            <person name="Ettinger C."/>
        </authorList>
    </citation>
    <scope>NUCLEOTIDE SEQUENCE [LARGE SCALE GENOMIC DNA]</scope>
    <source>
        <strain evidence="3">ARK-10</strain>
    </source>
</reference>
<comment type="caution">
    <text evidence="3">The sequence shown here is derived from an EMBL/GenBank/DDBJ whole genome shotgun (WGS) entry which is preliminary data.</text>
</comment>
<dbReference type="InterPro" id="IPR014774">
    <property type="entry name" value="KaiC-like_dom"/>
</dbReference>
<dbReference type="InterPro" id="IPR027417">
    <property type="entry name" value="P-loop_NTPase"/>
</dbReference>